<reference evidence="2" key="1">
    <citation type="journal article" date="2023" name="Nat. Plants">
        <title>Single-cell RNA sequencing provides a high-resolution roadmap for understanding the multicellular compartmentation of specialized metabolism.</title>
        <authorList>
            <person name="Sun S."/>
            <person name="Shen X."/>
            <person name="Li Y."/>
            <person name="Li Y."/>
            <person name="Wang S."/>
            <person name="Li R."/>
            <person name="Zhang H."/>
            <person name="Shen G."/>
            <person name="Guo B."/>
            <person name="Wei J."/>
            <person name="Xu J."/>
            <person name="St-Pierre B."/>
            <person name="Chen S."/>
            <person name="Sun C."/>
        </authorList>
    </citation>
    <scope>NUCLEOTIDE SEQUENCE [LARGE SCALE GENOMIC DNA]</scope>
</reference>
<keyword evidence="2" id="KW-1185">Reference proteome</keyword>
<dbReference type="EMBL" id="CM044704">
    <property type="protein sequence ID" value="KAI5668339.1"/>
    <property type="molecule type" value="Genomic_DNA"/>
</dbReference>
<gene>
    <name evidence="1" type="ORF">M9H77_18192</name>
</gene>
<evidence type="ECO:0000313" key="2">
    <source>
        <dbReference type="Proteomes" id="UP001060085"/>
    </source>
</evidence>
<proteinExistence type="predicted"/>
<protein>
    <submittedName>
        <fullName evidence="1">Uncharacterized protein</fullName>
    </submittedName>
</protein>
<evidence type="ECO:0000313" key="1">
    <source>
        <dbReference type="EMBL" id="KAI5668339.1"/>
    </source>
</evidence>
<sequence>MGLLVAKQPNVIFSPINNGLPKVERSFRRNFSSSQSKHFLTVFLAFFLPKIEESSSGSATINHPQSPFDLGKSFQALKSMLCRREESDDSPTDFL</sequence>
<accession>A0ACC0B6R3</accession>
<name>A0ACC0B6R3_CATRO</name>
<organism evidence="1 2">
    <name type="scientific">Catharanthus roseus</name>
    <name type="common">Madagascar periwinkle</name>
    <name type="synonym">Vinca rosea</name>
    <dbReference type="NCBI Taxonomy" id="4058"/>
    <lineage>
        <taxon>Eukaryota</taxon>
        <taxon>Viridiplantae</taxon>
        <taxon>Streptophyta</taxon>
        <taxon>Embryophyta</taxon>
        <taxon>Tracheophyta</taxon>
        <taxon>Spermatophyta</taxon>
        <taxon>Magnoliopsida</taxon>
        <taxon>eudicotyledons</taxon>
        <taxon>Gunneridae</taxon>
        <taxon>Pentapetalae</taxon>
        <taxon>asterids</taxon>
        <taxon>lamiids</taxon>
        <taxon>Gentianales</taxon>
        <taxon>Apocynaceae</taxon>
        <taxon>Rauvolfioideae</taxon>
        <taxon>Vinceae</taxon>
        <taxon>Catharanthinae</taxon>
        <taxon>Catharanthus</taxon>
    </lineage>
</organism>
<comment type="caution">
    <text evidence="1">The sequence shown here is derived from an EMBL/GenBank/DDBJ whole genome shotgun (WGS) entry which is preliminary data.</text>
</comment>
<dbReference type="Proteomes" id="UP001060085">
    <property type="component" value="Linkage Group LG04"/>
</dbReference>